<dbReference type="Proteomes" id="UP000010474">
    <property type="component" value="Plasmid pANACY.02"/>
</dbReference>
<organism evidence="3 4">
    <name type="scientific">Anabaena cylindrica (strain ATCC 27899 / PCC 7122)</name>
    <dbReference type="NCBI Taxonomy" id="272123"/>
    <lineage>
        <taxon>Bacteria</taxon>
        <taxon>Bacillati</taxon>
        <taxon>Cyanobacteriota</taxon>
        <taxon>Cyanophyceae</taxon>
        <taxon>Nostocales</taxon>
        <taxon>Nostocaceae</taxon>
        <taxon>Anabaena</taxon>
    </lineage>
</organism>
<keyword evidence="1" id="KW-0051">Antiviral defense</keyword>
<evidence type="ECO:0000313" key="4">
    <source>
        <dbReference type="Proteomes" id="UP000010474"/>
    </source>
</evidence>
<dbReference type="GO" id="GO:0051607">
    <property type="term" value="P:defense response to virus"/>
    <property type="evidence" value="ECO:0007669"/>
    <property type="project" value="UniProtKB-KW"/>
</dbReference>
<dbReference type="OrthoDB" id="9806750at2"/>
<dbReference type="Pfam" id="PF03787">
    <property type="entry name" value="RAMPs"/>
    <property type="match status" value="1"/>
</dbReference>
<accession>K9ZQZ2</accession>
<keyword evidence="4" id="KW-1185">Reference proteome</keyword>
<geneLocation type="plasmid" evidence="3 4">
    <name>pANACY.02</name>
</geneLocation>
<proteinExistence type="predicted"/>
<dbReference type="InterPro" id="IPR005537">
    <property type="entry name" value="RAMP_III_fam"/>
</dbReference>
<sequence>MEVKIQTLTPIWTGGIESGKCDRIHETGLLGSLRWWMEVLVRGMGGVVCDPTEQKCSYDSKKPNNGLCKVCEVFGATGWKRQFRLEVQEIEISDAQIKHTITADRTYTNDQGKLKTPTWYFRDSNPPNAPKNGTFIIKIQSFNPKFKPEIIAGLIQFIADWSALGARSQMGFGVIKIECAGIIDTQPLYDWLILTNGSESDRKLPSLQNIFLAKIHSKDSNFDERSTFDLKYDLRQLFRSDKNIRHFIMGTVKGDVIAAKVKISRPYKDENGNTVIRVWGYIPQQADIYNTIWNRETVVEKIQEHLKNNHNLTLWREINSGRDSETGKMIDEKAFLQSLLKI</sequence>
<dbReference type="NCBIfam" id="TIGR01894">
    <property type="entry name" value="cas_TM1795_cmr1"/>
    <property type="match status" value="1"/>
</dbReference>
<dbReference type="EMBL" id="CP003661">
    <property type="protein sequence ID" value="AFZ61184.1"/>
    <property type="molecule type" value="Genomic_DNA"/>
</dbReference>
<dbReference type="InterPro" id="IPR007522">
    <property type="entry name" value="CRISPR-assoc_prot_TM1795"/>
</dbReference>
<dbReference type="PATRIC" id="fig|272123.3.peg.6399"/>
<dbReference type="AlphaFoldDB" id="K9ZQZ2"/>
<gene>
    <name evidence="3" type="ordered locus">Anacy_5894</name>
</gene>
<protein>
    <submittedName>
        <fullName evidence="3">CRISPR-associated protein, Cmr1 family</fullName>
    </submittedName>
</protein>
<keyword evidence="3" id="KW-0614">Plasmid</keyword>
<dbReference type="HOGENOM" id="CLU_058787_0_0_3"/>
<dbReference type="RefSeq" id="WP_015364336.1">
    <property type="nucleotide sequence ID" value="NC_020157.1"/>
</dbReference>
<dbReference type="KEGG" id="acy:Anacy_5894"/>
<name>K9ZQZ2_ANACC</name>
<reference evidence="4" key="1">
    <citation type="journal article" date="2013" name="Proc. Natl. Acad. Sci. U.S.A.">
        <title>Improving the coverage of the cyanobacterial phylum using diversity-driven genome sequencing.</title>
        <authorList>
            <person name="Shih P.M."/>
            <person name="Wu D."/>
            <person name="Latifi A."/>
            <person name="Axen S.D."/>
            <person name="Fewer D.P."/>
            <person name="Talla E."/>
            <person name="Calteau A."/>
            <person name="Cai F."/>
            <person name="Tandeau de Marsac N."/>
            <person name="Rippka R."/>
            <person name="Herdman M."/>
            <person name="Sivonen K."/>
            <person name="Coursin T."/>
            <person name="Laurent T."/>
            <person name="Goodwin L."/>
            <person name="Nolan M."/>
            <person name="Davenport K.W."/>
            <person name="Han C.S."/>
            <person name="Rubin E.M."/>
            <person name="Eisen J.A."/>
            <person name="Woyke T."/>
            <person name="Gugger M."/>
            <person name="Kerfeld C.A."/>
        </authorList>
    </citation>
    <scope>NUCLEOTIDE SEQUENCE [LARGE SCALE GENOMIC DNA]</scope>
    <source>
        <strain evidence="4">ATCC 27899 / PCC 7122</strain>
    </source>
</reference>
<feature type="domain" description="CRISPR type III-associated protein" evidence="2">
    <location>
        <begin position="4"/>
        <end position="175"/>
    </location>
</feature>
<evidence type="ECO:0000313" key="3">
    <source>
        <dbReference type="EMBL" id="AFZ61184.1"/>
    </source>
</evidence>
<evidence type="ECO:0000259" key="2">
    <source>
        <dbReference type="Pfam" id="PF03787"/>
    </source>
</evidence>
<evidence type="ECO:0000256" key="1">
    <source>
        <dbReference type="ARBA" id="ARBA00023118"/>
    </source>
</evidence>